<dbReference type="EMBL" id="GBRH01238691">
    <property type="protein sequence ID" value="JAD59204.1"/>
    <property type="molecule type" value="Transcribed_RNA"/>
</dbReference>
<proteinExistence type="predicted"/>
<accession>A0A0A9B5E6</accession>
<reference evidence="2" key="2">
    <citation type="journal article" date="2015" name="Data Brief">
        <title>Shoot transcriptome of the giant reed, Arundo donax.</title>
        <authorList>
            <person name="Barrero R.A."/>
            <person name="Guerrero F.D."/>
            <person name="Moolhuijzen P."/>
            <person name="Goolsby J.A."/>
            <person name="Tidwell J."/>
            <person name="Bellgard S.E."/>
            <person name="Bellgard M.I."/>
        </authorList>
    </citation>
    <scope>NUCLEOTIDE SEQUENCE</scope>
    <source>
        <tissue evidence="2">Shoot tissue taken approximately 20 cm above the soil surface</tissue>
    </source>
</reference>
<organism evidence="2">
    <name type="scientific">Arundo donax</name>
    <name type="common">Giant reed</name>
    <name type="synonym">Donax arundinaceus</name>
    <dbReference type="NCBI Taxonomy" id="35708"/>
    <lineage>
        <taxon>Eukaryota</taxon>
        <taxon>Viridiplantae</taxon>
        <taxon>Streptophyta</taxon>
        <taxon>Embryophyta</taxon>
        <taxon>Tracheophyta</taxon>
        <taxon>Spermatophyta</taxon>
        <taxon>Magnoliopsida</taxon>
        <taxon>Liliopsida</taxon>
        <taxon>Poales</taxon>
        <taxon>Poaceae</taxon>
        <taxon>PACMAD clade</taxon>
        <taxon>Arundinoideae</taxon>
        <taxon>Arundineae</taxon>
        <taxon>Arundo</taxon>
    </lineage>
</organism>
<protein>
    <submittedName>
        <fullName evidence="2">Uncharacterized protein</fullName>
    </submittedName>
</protein>
<reference evidence="2" key="1">
    <citation type="submission" date="2014-09" db="EMBL/GenBank/DDBJ databases">
        <authorList>
            <person name="Magalhaes I.L.F."/>
            <person name="Oliveira U."/>
            <person name="Santos F.R."/>
            <person name="Vidigal T.H.D.A."/>
            <person name="Brescovit A.D."/>
            <person name="Santos A.J."/>
        </authorList>
    </citation>
    <scope>NUCLEOTIDE SEQUENCE</scope>
    <source>
        <tissue evidence="2">Shoot tissue taken approximately 20 cm above the soil surface</tissue>
    </source>
</reference>
<name>A0A0A9B5E6_ARUDO</name>
<sequence>MEKGREKISQGKTLVCLNHSAVHLGRNHRSMGDTNISALHSAHHR</sequence>
<evidence type="ECO:0000313" key="2">
    <source>
        <dbReference type="EMBL" id="JAD59204.1"/>
    </source>
</evidence>
<evidence type="ECO:0000256" key="1">
    <source>
        <dbReference type="SAM" id="MobiDB-lite"/>
    </source>
</evidence>
<dbReference type="AlphaFoldDB" id="A0A0A9B5E6"/>
<feature type="region of interest" description="Disordered" evidence="1">
    <location>
        <begin position="25"/>
        <end position="45"/>
    </location>
</feature>